<evidence type="ECO:0000256" key="1">
    <source>
        <dbReference type="ARBA" id="ARBA00004711"/>
    </source>
</evidence>
<protein>
    <recommendedName>
        <fullName evidence="8">acylphosphatase</fullName>
        <ecNumber evidence="8">3.6.1.7</ecNumber>
    </recommendedName>
</protein>
<dbReference type="UniPathway" id="UPA00335"/>
<evidence type="ECO:0000256" key="8">
    <source>
        <dbReference type="PROSITE-ProRule" id="PRU00520"/>
    </source>
</evidence>
<dbReference type="Pfam" id="PF22521">
    <property type="entry name" value="HypF_C_2"/>
    <property type="match status" value="1"/>
</dbReference>
<dbReference type="Gene3D" id="3.30.110.120">
    <property type="match status" value="1"/>
</dbReference>
<dbReference type="PANTHER" id="PTHR42959:SF1">
    <property type="entry name" value="CARBAMOYLTRANSFERASE HYPF"/>
    <property type="match status" value="1"/>
</dbReference>
<dbReference type="PROSITE" id="PS51163">
    <property type="entry name" value="YRDC"/>
    <property type="match status" value="1"/>
</dbReference>
<dbReference type="AlphaFoldDB" id="A0A3E1P9W7"/>
<dbReference type="GO" id="GO:0016743">
    <property type="term" value="F:carboxyl- or carbamoyltransferase activity"/>
    <property type="evidence" value="ECO:0007669"/>
    <property type="project" value="InterPro"/>
</dbReference>
<dbReference type="PROSITE" id="PS00150">
    <property type="entry name" value="ACYLPHOSPHATASE_1"/>
    <property type="match status" value="1"/>
</dbReference>
<comment type="similarity">
    <text evidence="2">Belongs to the carbamoyltransferase HypF family.</text>
</comment>
<dbReference type="Proteomes" id="UP000261174">
    <property type="component" value="Unassembled WGS sequence"/>
</dbReference>
<keyword evidence="12" id="KW-1185">Reference proteome</keyword>
<comment type="caution">
    <text evidence="11">The sequence shown here is derived from an EMBL/GenBank/DDBJ whole genome shotgun (WGS) entry which is preliminary data.</text>
</comment>
<dbReference type="InterPro" id="IPR004421">
    <property type="entry name" value="Carbamoyltransferase_HypF"/>
</dbReference>
<comment type="catalytic activity">
    <reaction evidence="8">
        <text>an acyl phosphate + H2O = a carboxylate + phosphate + H(+)</text>
        <dbReference type="Rhea" id="RHEA:14965"/>
        <dbReference type="ChEBI" id="CHEBI:15377"/>
        <dbReference type="ChEBI" id="CHEBI:15378"/>
        <dbReference type="ChEBI" id="CHEBI:29067"/>
        <dbReference type="ChEBI" id="CHEBI:43474"/>
        <dbReference type="ChEBI" id="CHEBI:59918"/>
        <dbReference type="EC" id="3.6.1.7"/>
    </reaction>
</comment>
<evidence type="ECO:0000256" key="6">
    <source>
        <dbReference type="ARBA" id="ARBA00022833"/>
    </source>
</evidence>
<proteinExistence type="inferred from homology"/>
<dbReference type="InterPro" id="IPR006070">
    <property type="entry name" value="Sua5-like_dom"/>
</dbReference>
<keyword evidence="11" id="KW-0808">Transferase</keyword>
<feature type="active site" evidence="8">
    <location>
        <position position="46"/>
    </location>
</feature>
<evidence type="ECO:0000256" key="3">
    <source>
        <dbReference type="ARBA" id="ARBA00022598"/>
    </source>
</evidence>
<keyword evidence="6" id="KW-0862">Zinc</keyword>
<evidence type="ECO:0000256" key="4">
    <source>
        <dbReference type="ARBA" id="ARBA00022723"/>
    </source>
</evidence>
<dbReference type="SUPFAM" id="SSF54975">
    <property type="entry name" value="Acylphosphatase/BLUF domain-like"/>
    <property type="match status" value="1"/>
</dbReference>
<evidence type="ECO:0000259" key="9">
    <source>
        <dbReference type="PROSITE" id="PS51160"/>
    </source>
</evidence>
<name>A0A3E1P9W7_9BACT</name>
<dbReference type="GO" id="GO:0003725">
    <property type="term" value="F:double-stranded RNA binding"/>
    <property type="evidence" value="ECO:0007669"/>
    <property type="project" value="InterPro"/>
</dbReference>
<keyword evidence="5" id="KW-0863">Zinc-finger</keyword>
<feature type="active site" evidence="8">
    <location>
        <position position="28"/>
    </location>
</feature>
<dbReference type="InterPro" id="IPR055128">
    <property type="entry name" value="HypF_C_2"/>
</dbReference>
<dbReference type="GO" id="GO:0008270">
    <property type="term" value="F:zinc ion binding"/>
    <property type="evidence" value="ECO:0007669"/>
    <property type="project" value="UniProtKB-KW"/>
</dbReference>
<dbReference type="PANTHER" id="PTHR42959">
    <property type="entry name" value="CARBAMOYLTRANSFERASE"/>
    <property type="match status" value="1"/>
</dbReference>
<dbReference type="InterPro" id="IPR017968">
    <property type="entry name" value="Acylphosphatase_CS"/>
</dbReference>
<keyword evidence="8" id="KW-0378">Hydrolase</keyword>
<evidence type="ECO:0000313" key="12">
    <source>
        <dbReference type="Proteomes" id="UP000261174"/>
    </source>
</evidence>
<evidence type="ECO:0000256" key="2">
    <source>
        <dbReference type="ARBA" id="ARBA00008097"/>
    </source>
</evidence>
<keyword evidence="4" id="KW-0479">Metal-binding</keyword>
<evidence type="ECO:0000256" key="5">
    <source>
        <dbReference type="ARBA" id="ARBA00022771"/>
    </source>
</evidence>
<comment type="catalytic activity">
    <reaction evidence="7">
        <text>C-terminal L-cysteinyl-[HypE protein] + carbamoyl phosphate + ATP + H2O = C-terminal S-carboxamide-L-cysteinyl-[HypE protein] + AMP + phosphate + diphosphate + H(+)</text>
        <dbReference type="Rhea" id="RHEA:55636"/>
        <dbReference type="Rhea" id="RHEA-COMP:14247"/>
        <dbReference type="Rhea" id="RHEA-COMP:14392"/>
        <dbReference type="ChEBI" id="CHEBI:15377"/>
        <dbReference type="ChEBI" id="CHEBI:15378"/>
        <dbReference type="ChEBI" id="CHEBI:30616"/>
        <dbReference type="ChEBI" id="CHEBI:33019"/>
        <dbReference type="ChEBI" id="CHEBI:43474"/>
        <dbReference type="ChEBI" id="CHEBI:58228"/>
        <dbReference type="ChEBI" id="CHEBI:76913"/>
        <dbReference type="ChEBI" id="CHEBI:139126"/>
        <dbReference type="ChEBI" id="CHEBI:456215"/>
    </reaction>
</comment>
<dbReference type="InterPro" id="IPR017945">
    <property type="entry name" value="DHBP_synth_RibB-like_a/b_dom"/>
</dbReference>
<dbReference type="EC" id="3.6.1.7" evidence="8"/>
<comment type="pathway">
    <text evidence="1">Protein modification; [NiFe] hydrogenase maturation.</text>
</comment>
<dbReference type="Pfam" id="PF17788">
    <property type="entry name" value="HypF_C"/>
    <property type="match status" value="1"/>
</dbReference>
<evidence type="ECO:0000256" key="7">
    <source>
        <dbReference type="ARBA" id="ARBA00048220"/>
    </source>
</evidence>
<gene>
    <name evidence="11" type="primary">hypF</name>
    <name evidence="11" type="ORF">DXN04_05610</name>
</gene>
<dbReference type="GO" id="GO:0003998">
    <property type="term" value="F:acylphosphatase activity"/>
    <property type="evidence" value="ECO:0007669"/>
    <property type="project" value="UniProtKB-EC"/>
</dbReference>
<dbReference type="Pfam" id="PF01300">
    <property type="entry name" value="Sua5_yciO_yrdC"/>
    <property type="match status" value="1"/>
</dbReference>
<evidence type="ECO:0000313" key="11">
    <source>
        <dbReference type="EMBL" id="RFM36973.1"/>
    </source>
</evidence>
<dbReference type="Gene3D" id="3.90.870.50">
    <property type="match status" value="1"/>
</dbReference>
<dbReference type="InterPro" id="IPR001792">
    <property type="entry name" value="Acylphosphatase-like_dom"/>
</dbReference>
<feature type="domain" description="YrdC-like" evidence="10">
    <location>
        <begin position="198"/>
        <end position="374"/>
    </location>
</feature>
<dbReference type="Pfam" id="PF00708">
    <property type="entry name" value="Acylphosphatase"/>
    <property type="match status" value="1"/>
</dbReference>
<dbReference type="InterPro" id="IPR036046">
    <property type="entry name" value="Acylphosphatase-like_dom_sf"/>
</dbReference>
<feature type="domain" description="Acylphosphatase-like" evidence="9">
    <location>
        <begin position="13"/>
        <end position="99"/>
    </location>
</feature>
<dbReference type="InterPro" id="IPR051060">
    <property type="entry name" value="Carbamoyltrans_HypF-like"/>
</dbReference>
<dbReference type="InterPro" id="IPR041440">
    <property type="entry name" value="HypF_C"/>
</dbReference>
<dbReference type="PROSITE" id="PS51160">
    <property type="entry name" value="ACYLPHOSPHATASE_3"/>
    <property type="match status" value="1"/>
</dbReference>
<keyword evidence="3" id="KW-0436">Ligase</keyword>
<organism evidence="11 12">
    <name type="scientific">Chitinophaga silvisoli</name>
    <dbReference type="NCBI Taxonomy" id="2291814"/>
    <lineage>
        <taxon>Bacteria</taxon>
        <taxon>Pseudomonadati</taxon>
        <taxon>Bacteroidota</taxon>
        <taxon>Chitinophagia</taxon>
        <taxon>Chitinophagales</taxon>
        <taxon>Chitinophagaceae</taxon>
        <taxon>Chitinophaga</taxon>
    </lineage>
</organism>
<dbReference type="EMBL" id="QTJV01000001">
    <property type="protein sequence ID" value="RFM36973.1"/>
    <property type="molecule type" value="Genomic_DNA"/>
</dbReference>
<dbReference type="Pfam" id="PF07503">
    <property type="entry name" value="zf-HYPF"/>
    <property type="match status" value="2"/>
</dbReference>
<evidence type="ECO:0000259" key="10">
    <source>
        <dbReference type="PROSITE" id="PS51163"/>
    </source>
</evidence>
<dbReference type="Gene3D" id="3.30.420.360">
    <property type="match status" value="1"/>
</dbReference>
<dbReference type="InterPro" id="IPR011125">
    <property type="entry name" value="Znf_HypF"/>
</dbReference>
<dbReference type="SUPFAM" id="SSF55821">
    <property type="entry name" value="YrdC/RibB"/>
    <property type="match status" value="1"/>
</dbReference>
<dbReference type="Gene3D" id="3.30.420.40">
    <property type="match status" value="1"/>
</dbReference>
<dbReference type="GO" id="GO:0016874">
    <property type="term" value="F:ligase activity"/>
    <property type="evidence" value="ECO:0007669"/>
    <property type="project" value="UniProtKB-KW"/>
</dbReference>
<reference evidence="11 12" key="1">
    <citation type="submission" date="2018-08" db="EMBL/GenBank/DDBJ databases">
        <title>Chitinophaga sp. K20C18050901, a novel bacterium isolated from forest soil.</title>
        <authorList>
            <person name="Wang C."/>
        </authorList>
    </citation>
    <scope>NUCLEOTIDE SEQUENCE [LARGE SCALE GENOMIC DNA]</scope>
    <source>
        <strain evidence="11 12">K20C18050901</strain>
    </source>
</reference>
<dbReference type="NCBIfam" id="TIGR00143">
    <property type="entry name" value="hypF"/>
    <property type="match status" value="1"/>
</dbReference>
<dbReference type="GO" id="GO:0051604">
    <property type="term" value="P:protein maturation"/>
    <property type="evidence" value="ECO:0007669"/>
    <property type="project" value="TreeGrafter"/>
</dbReference>
<accession>A0A3E1P9W7</accession>
<sequence length="728" mass="80536">MVSMAGIKKIVNSYHIHISGRVQGVGFRPFVARVAKDLHILGAVSNSPDGVHIAFNASAGEAAQFYNTIISQPPVHALITHHHMRPAPLFPFTSFTILPGTAASATSLLLTPDIALCDTCRKEITNSSNRRYQYAFTTCTNCGPRYSIMRALPYEREHTSMSHLQQCPECYEEYLDSADRRFHSETNSCPECGVPVYGPSLQEVDDCLRKGGIVAVKGIGGYLLLCDVSQSSAMRAKKNRPQKPFAVLYPTLEQAAEDVYLTAQESLELLGPVAPVVLCKLKKPAEGLAPGLDRLGVLLPYSPLLQLISSKYGGPLICTSANGNGVPIIYKDEDAVGIADLVVSFDREIIFPQDDSVICFTSKGRRIILRGGRGLAPVYLHKHSRDGVLAMGAELKSTFALTGEDYWLVSQYLGSHGTLETEERFEDTLKNLLQLLHKRPVQILTDMHPGYFVSKLGKQMAKLSGATLTTIQHHKAHFGAVLAENNLLQQRHPVLGIIWDGAGYGEDEQIWGGEVFVYKEGQMKRVAHLDYFPQLMGDKMNKEPRLSALALLQNFPGRHGIIRHYFNDQEWRYYHQLLHGHIPLKTSSMGRLLDGVAAILGVAGFNTYEGEAVMKMEAGIGDIVTHTYYDMPIHGDVIMWKPLILGVIADVERGMDKREIAYKVYYSLAHLVTKLKLHFKTEKVAFSGGVFQSPLLAGMMQGHFHRMLSPNDECIAAGQLACFSIQND</sequence>